<dbReference type="Gene3D" id="3.40.50.300">
    <property type="entry name" value="P-loop containing nucleotide triphosphate hydrolases"/>
    <property type="match status" value="1"/>
</dbReference>
<feature type="domain" description="Dynein heavy chain AAA 5 extension" evidence="3">
    <location>
        <begin position="233"/>
        <end position="340"/>
    </location>
</feature>
<evidence type="ECO:0000313" key="4">
    <source>
        <dbReference type="EMBL" id="RKO94883.1"/>
    </source>
</evidence>
<dbReference type="InterPro" id="IPR026983">
    <property type="entry name" value="DHC"/>
</dbReference>
<dbReference type="AlphaFoldDB" id="A0A4P9WRS9"/>
<evidence type="ECO:0000256" key="1">
    <source>
        <dbReference type="SAM" id="MobiDB-lite"/>
    </source>
</evidence>
<feature type="domain" description="Dynein heavy chain hydrolytic ATP-binding dynein motor region" evidence="2">
    <location>
        <begin position="1"/>
        <end position="65"/>
    </location>
</feature>
<dbReference type="GO" id="GO:0030286">
    <property type="term" value="C:dynein complex"/>
    <property type="evidence" value="ECO:0007669"/>
    <property type="project" value="InterPro"/>
</dbReference>
<dbReference type="InterPro" id="IPR041466">
    <property type="entry name" value="Dynein_AAA5_ext"/>
</dbReference>
<reference evidence="5" key="1">
    <citation type="journal article" date="2018" name="Nat. Microbiol.">
        <title>Leveraging single-cell genomics to expand the fungal tree of life.</title>
        <authorList>
            <person name="Ahrendt S.R."/>
            <person name="Quandt C.A."/>
            <person name="Ciobanu D."/>
            <person name="Clum A."/>
            <person name="Salamov A."/>
            <person name="Andreopoulos B."/>
            <person name="Cheng J.F."/>
            <person name="Woyke T."/>
            <person name="Pelin A."/>
            <person name="Henrissat B."/>
            <person name="Reynolds N.K."/>
            <person name="Benny G.L."/>
            <person name="Smith M.E."/>
            <person name="James T.Y."/>
            <person name="Grigoriev I.V."/>
        </authorList>
    </citation>
    <scope>NUCLEOTIDE SEQUENCE [LARGE SCALE GENOMIC DNA]</scope>
    <source>
        <strain evidence="5">ATCC 52028</strain>
    </source>
</reference>
<accession>A0A4P9WRS9</accession>
<dbReference type="InterPro" id="IPR027417">
    <property type="entry name" value="P-loop_NTPase"/>
</dbReference>
<name>A0A4P9WRS9_9FUNG</name>
<dbReference type="Proteomes" id="UP000268535">
    <property type="component" value="Unassembled WGS sequence"/>
</dbReference>
<dbReference type="Pfam" id="PF17852">
    <property type="entry name" value="Dynein_AAA_lid"/>
    <property type="match status" value="1"/>
</dbReference>
<feature type="region of interest" description="Disordered" evidence="1">
    <location>
        <begin position="276"/>
        <end position="298"/>
    </location>
</feature>
<evidence type="ECO:0000259" key="3">
    <source>
        <dbReference type="Pfam" id="PF17852"/>
    </source>
</evidence>
<feature type="non-terminal residue" evidence="4">
    <location>
        <position position="351"/>
    </location>
</feature>
<dbReference type="GO" id="GO:0051959">
    <property type="term" value="F:dynein light intermediate chain binding"/>
    <property type="evidence" value="ECO:0007669"/>
    <property type="project" value="InterPro"/>
</dbReference>
<dbReference type="GO" id="GO:0005524">
    <property type="term" value="F:ATP binding"/>
    <property type="evidence" value="ECO:0007669"/>
    <property type="project" value="InterPro"/>
</dbReference>
<evidence type="ECO:0008006" key="6">
    <source>
        <dbReference type="Google" id="ProtNLM"/>
    </source>
</evidence>
<dbReference type="GO" id="GO:0007018">
    <property type="term" value="P:microtubule-based movement"/>
    <property type="evidence" value="ECO:0007669"/>
    <property type="project" value="InterPro"/>
</dbReference>
<dbReference type="SUPFAM" id="SSF52540">
    <property type="entry name" value="P-loop containing nucleoside triphosphate hydrolases"/>
    <property type="match status" value="1"/>
</dbReference>
<protein>
    <recommendedName>
        <fullName evidence="6">Dynein heavy chain hydrolytic ATP-binding dynein motor region domain-containing protein</fullName>
    </recommendedName>
</protein>
<dbReference type="InterPro" id="IPR035699">
    <property type="entry name" value="AAA_6"/>
</dbReference>
<sequence length="351" mass="38991">MQDLFPDTADYVETSDAFRSVVSRVMQQHGWTMRPAFVDRVMQLQDTFRIRHGVMLVGPAGAGKTTCYQTLQHVRNALKADDPSLPGIATYALNPKAIDLKELYGETNLNTMEWKDGLLGHLFREQVADPSNDEKWTVCDGPVDALWIENMNTVLDDNKLLTLVNGERIKMSASMRMLFEVADLAVASPATVSRCGMVYMDPTMNGWQPYVESWCLKARLHPELATMMLNITRATVDDVLAFIASLPKSLENEDFSRVAAVTKLMDVFLAETTLYQRPEGSPDTPDAAADSEQLPPPKLPHETVSSFLNVLIFSMVWGLGGSLTESSQDAFDQYLRDQLALSPIAGLNLPL</sequence>
<gene>
    <name evidence="4" type="ORF">CAUPRSCDRAFT_13286</name>
</gene>
<proteinExistence type="predicted"/>
<organism evidence="4 5">
    <name type="scientific">Caulochytrium protostelioides</name>
    <dbReference type="NCBI Taxonomy" id="1555241"/>
    <lineage>
        <taxon>Eukaryota</taxon>
        <taxon>Fungi</taxon>
        <taxon>Fungi incertae sedis</taxon>
        <taxon>Chytridiomycota</taxon>
        <taxon>Chytridiomycota incertae sedis</taxon>
        <taxon>Chytridiomycetes</taxon>
        <taxon>Caulochytriales</taxon>
        <taxon>Caulochytriaceae</taxon>
        <taxon>Caulochytrium</taxon>
    </lineage>
</organism>
<evidence type="ECO:0000259" key="2">
    <source>
        <dbReference type="Pfam" id="PF12774"/>
    </source>
</evidence>
<evidence type="ECO:0000313" key="5">
    <source>
        <dbReference type="Proteomes" id="UP000268535"/>
    </source>
</evidence>
<dbReference type="Pfam" id="PF12774">
    <property type="entry name" value="AAA_6"/>
    <property type="match status" value="1"/>
</dbReference>
<dbReference type="GO" id="GO:0045505">
    <property type="term" value="F:dynein intermediate chain binding"/>
    <property type="evidence" value="ECO:0007669"/>
    <property type="project" value="InterPro"/>
</dbReference>
<dbReference type="PANTHER" id="PTHR45703">
    <property type="entry name" value="DYNEIN HEAVY CHAIN"/>
    <property type="match status" value="1"/>
</dbReference>
<dbReference type="PANTHER" id="PTHR45703:SF36">
    <property type="entry name" value="DYNEIN HEAVY CHAIN, CYTOPLASMIC"/>
    <property type="match status" value="1"/>
</dbReference>
<dbReference type="EMBL" id="ML014041">
    <property type="protein sequence ID" value="RKO94883.1"/>
    <property type="molecule type" value="Genomic_DNA"/>
</dbReference>